<dbReference type="EMBL" id="HBEC01020820">
    <property type="protein sequence ID" value="CAD8289628.1"/>
    <property type="molecule type" value="Transcribed_RNA"/>
</dbReference>
<reference evidence="2" key="1">
    <citation type="submission" date="2021-01" db="EMBL/GenBank/DDBJ databases">
        <authorList>
            <person name="Corre E."/>
            <person name="Pelletier E."/>
            <person name="Niang G."/>
            <person name="Scheremetjew M."/>
            <person name="Finn R."/>
            <person name="Kale V."/>
            <person name="Holt S."/>
            <person name="Cochrane G."/>
            <person name="Meng A."/>
            <person name="Brown T."/>
            <person name="Cohen L."/>
        </authorList>
    </citation>
    <scope>NUCLEOTIDE SEQUENCE</scope>
    <source>
        <strain evidence="2">CCMP219</strain>
    </source>
</reference>
<evidence type="ECO:0000313" key="2">
    <source>
        <dbReference type="EMBL" id="CAD8289628.1"/>
    </source>
</evidence>
<sequence>MVGMVESLRRAADAHELAAALPPRLGGSTLPAVRQAPAAALPHGQLHCVQPNLPASAAACARAALGPSGTPGAAASLLAVETPAHVYSGPPGTSHALQHTIGTGTVPGSQAASGRANGLAAVQPSGPSWTRGIDDLAAHVRQLASRAEARAATSPTRIQSARGAEPWQVDIGNLDLLIDTLRARADTHEVEAMFGRRVRAATADAAPPAPQWDGSEAAEAAATANSGHAGGLLSGGAAHGHRMQPQTSAPRSATLQRDIAEMAAAVRAVGRHAELPAVPHQLDASRRQTAPAVHSTRVQASTRLHHARAATLATNQDASRPASGASCAASQAVPEFANMSQQLPAAHMHRTYLATSVSSGIPRHRYPVHEPAAAASTQHQQGPTWALEIDELASFVRRMDEVSEYRP</sequence>
<evidence type="ECO:0000256" key="1">
    <source>
        <dbReference type="SAM" id="MobiDB-lite"/>
    </source>
</evidence>
<dbReference type="AlphaFoldDB" id="A0A7R9VAF7"/>
<feature type="compositionally biased region" description="Polar residues" evidence="1">
    <location>
        <begin position="244"/>
        <end position="254"/>
    </location>
</feature>
<organism evidence="2">
    <name type="scientific">Chlamydomonas euryale</name>
    <dbReference type="NCBI Taxonomy" id="1486919"/>
    <lineage>
        <taxon>Eukaryota</taxon>
        <taxon>Viridiplantae</taxon>
        <taxon>Chlorophyta</taxon>
        <taxon>core chlorophytes</taxon>
        <taxon>Chlorophyceae</taxon>
        <taxon>CS clade</taxon>
        <taxon>Chlamydomonadales</taxon>
        <taxon>Chlamydomonadaceae</taxon>
        <taxon>Chlamydomonas</taxon>
    </lineage>
</organism>
<proteinExistence type="predicted"/>
<gene>
    <name evidence="2" type="ORF">CEUR00632_LOCUS9667</name>
</gene>
<name>A0A7R9VAF7_9CHLO</name>
<feature type="compositionally biased region" description="Gly residues" evidence="1">
    <location>
        <begin position="228"/>
        <end position="238"/>
    </location>
</feature>
<protein>
    <submittedName>
        <fullName evidence="2">Uncharacterized protein</fullName>
    </submittedName>
</protein>
<feature type="region of interest" description="Disordered" evidence="1">
    <location>
        <begin position="204"/>
        <end position="254"/>
    </location>
</feature>
<accession>A0A7R9VAF7</accession>
<feature type="compositionally biased region" description="Low complexity" evidence="1">
    <location>
        <begin position="214"/>
        <end position="227"/>
    </location>
</feature>